<accession>A0A9D4SR01</accession>
<sequence length="400" mass="45970">MVCQKSTSLAFESSSRARLYTYSLKHSYLPPEVSRLFGALMPSEGHVKRMCRILRSEAYRQVRFYSDCLQVVNRNELPLPSAQKRFLEDLRLASQTADFLWGNLVARLPRSRHQARLYTYSLKHSYLPPEVSRLFGALMPSEGHVKRMCRILRSEAYRQVRFYSDCLQVVNRNELPLPSAQKRFLEDLRLASQTADFLWGNLVARLPRSRHQYPEQGKDVMVLGDASIPKNVADLLKLGPKFCEHPALDKTELLGLVRTAAGKARTDEVDRARLYTYSLKHSYLPPEVSRLFGALMPSEGHVKRMCRILRSEAYRQVRFYSDCLQVVNRNELPLPSAQKRFLEDLRLASQTADFLWGNLVARLPRSRHQYPEQGKDVMVLGDASIPKNVADLLKLGPKFC</sequence>
<reference evidence="1" key="2">
    <citation type="submission" date="2021-09" db="EMBL/GenBank/DDBJ databases">
        <authorList>
            <person name="Jia N."/>
            <person name="Wang J."/>
            <person name="Shi W."/>
            <person name="Du L."/>
            <person name="Sun Y."/>
            <person name="Zhan W."/>
            <person name="Jiang J."/>
            <person name="Wang Q."/>
            <person name="Zhang B."/>
            <person name="Ji P."/>
            <person name="Sakyi L.B."/>
            <person name="Cui X."/>
            <person name="Yuan T."/>
            <person name="Jiang B."/>
            <person name="Yang W."/>
            <person name="Lam T.T.-Y."/>
            <person name="Chang Q."/>
            <person name="Ding S."/>
            <person name="Wang X."/>
            <person name="Zhu J."/>
            <person name="Ruan X."/>
            <person name="Zhao L."/>
            <person name="Wei J."/>
            <person name="Que T."/>
            <person name="Du C."/>
            <person name="Cheng J."/>
            <person name="Dai P."/>
            <person name="Han X."/>
            <person name="Huang E."/>
            <person name="Gao Y."/>
            <person name="Liu J."/>
            <person name="Shao H."/>
            <person name="Ye R."/>
            <person name="Li L."/>
            <person name="Wei W."/>
            <person name="Wang X."/>
            <person name="Wang C."/>
            <person name="Huo Q."/>
            <person name="Li W."/>
            <person name="Guo W."/>
            <person name="Chen H."/>
            <person name="Chen S."/>
            <person name="Zhou L."/>
            <person name="Zhou L."/>
            <person name="Ni X."/>
            <person name="Tian J."/>
            <person name="Zhou Y."/>
            <person name="Sheng Y."/>
            <person name="Liu T."/>
            <person name="Pan Y."/>
            <person name="Xia L."/>
            <person name="Li J."/>
            <person name="Zhao F."/>
            <person name="Cao W."/>
        </authorList>
    </citation>
    <scope>NUCLEOTIDE SEQUENCE</scope>
    <source>
        <strain evidence="1">Rsan-2018</strain>
        <tissue evidence="1">Larvae</tissue>
    </source>
</reference>
<dbReference type="EMBL" id="JABSTV010001254">
    <property type="protein sequence ID" value="KAH7940266.1"/>
    <property type="molecule type" value="Genomic_DNA"/>
</dbReference>
<proteinExistence type="predicted"/>
<keyword evidence="2" id="KW-1185">Reference proteome</keyword>
<comment type="caution">
    <text evidence="1">The sequence shown here is derived from an EMBL/GenBank/DDBJ whole genome shotgun (WGS) entry which is preliminary data.</text>
</comment>
<evidence type="ECO:0000313" key="1">
    <source>
        <dbReference type="EMBL" id="KAH7940266.1"/>
    </source>
</evidence>
<dbReference type="VEuPathDB" id="VectorBase:RSAN_056252"/>
<reference evidence="1" key="1">
    <citation type="journal article" date="2020" name="Cell">
        <title>Large-Scale Comparative Analyses of Tick Genomes Elucidate Their Genetic Diversity and Vector Capacities.</title>
        <authorList>
            <consortium name="Tick Genome and Microbiome Consortium (TIGMIC)"/>
            <person name="Jia N."/>
            <person name="Wang J."/>
            <person name="Shi W."/>
            <person name="Du L."/>
            <person name="Sun Y."/>
            <person name="Zhan W."/>
            <person name="Jiang J.F."/>
            <person name="Wang Q."/>
            <person name="Zhang B."/>
            <person name="Ji P."/>
            <person name="Bell-Sakyi L."/>
            <person name="Cui X.M."/>
            <person name="Yuan T.T."/>
            <person name="Jiang B.G."/>
            <person name="Yang W.F."/>
            <person name="Lam T.T."/>
            <person name="Chang Q.C."/>
            <person name="Ding S.J."/>
            <person name="Wang X.J."/>
            <person name="Zhu J.G."/>
            <person name="Ruan X.D."/>
            <person name="Zhao L."/>
            <person name="Wei J.T."/>
            <person name="Ye R.Z."/>
            <person name="Que T.C."/>
            <person name="Du C.H."/>
            <person name="Zhou Y.H."/>
            <person name="Cheng J.X."/>
            <person name="Dai P.F."/>
            <person name="Guo W.B."/>
            <person name="Han X.H."/>
            <person name="Huang E.J."/>
            <person name="Li L.F."/>
            <person name="Wei W."/>
            <person name="Gao Y.C."/>
            <person name="Liu J.Z."/>
            <person name="Shao H.Z."/>
            <person name="Wang X."/>
            <person name="Wang C.C."/>
            <person name="Yang T.C."/>
            <person name="Huo Q.B."/>
            <person name="Li W."/>
            <person name="Chen H.Y."/>
            <person name="Chen S.E."/>
            <person name="Zhou L.G."/>
            <person name="Ni X.B."/>
            <person name="Tian J.H."/>
            <person name="Sheng Y."/>
            <person name="Liu T."/>
            <person name="Pan Y.S."/>
            <person name="Xia L.Y."/>
            <person name="Li J."/>
            <person name="Zhao F."/>
            <person name="Cao W.C."/>
        </authorList>
    </citation>
    <scope>NUCLEOTIDE SEQUENCE</scope>
    <source>
        <strain evidence="1">Rsan-2018</strain>
    </source>
</reference>
<gene>
    <name evidence="1" type="ORF">HPB52_022586</name>
</gene>
<organism evidence="1 2">
    <name type="scientific">Rhipicephalus sanguineus</name>
    <name type="common">Brown dog tick</name>
    <name type="synonym">Ixodes sanguineus</name>
    <dbReference type="NCBI Taxonomy" id="34632"/>
    <lineage>
        <taxon>Eukaryota</taxon>
        <taxon>Metazoa</taxon>
        <taxon>Ecdysozoa</taxon>
        <taxon>Arthropoda</taxon>
        <taxon>Chelicerata</taxon>
        <taxon>Arachnida</taxon>
        <taxon>Acari</taxon>
        <taxon>Parasitiformes</taxon>
        <taxon>Ixodida</taxon>
        <taxon>Ixodoidea</taxon>
        <taxon>Ixodidae</taxon>
        <taxon>Rhipicephalinae</taxon>
        <taxon>Rhipicephalus</taxon>
        <taxon>Rhipicephalus</taxon>
    </lineage>
</organism>
<evidence type="ECO:0000313" key="2">
    <source>
        <dbReference type="Proteomes" id="UP000821837"/>
    </source>
</evidence>
<name>A0A9D4SR01_RHISA</name>
<dbReference type="Proteomes" id="UP000821837">
    <property type="component" value="Chromosome 8"/>
</dbReference>
<protein>
    <submittedName>
        <fullName evidence="1">Uncharacterized protein</fullName>
    </submittedName>
</protein>
<dbReference type="VEuPathDB" id="VectorBase:RSAN_026141"/>
<dbReference type="AlphaFoldDB" id="A0A9D4SR01"/>